<evidence type="ECO:0000313" key="4">
    <source>
        <dbReference type="EMBL" id="RCX09375.1"/>
    </source>
</evidence>
<dbReference type="InterPro" id="IPR016169">
    <property type="entry name" value="FAD-bd_PCMH_sub2"/>
</dbReference>
<keyword evidence="5" id="KW-1185">Reference proteome</keyword>
<comment type="caution">
    <text evidence="4">The sequence shown here is derived from an EMBL/GenBank/DDBJ whole genome shotgun (WGS) entry which is preliminary data.</text>
</comment>
<dbReference type="SUPFAM" id="SSF56176">
    <property type="entry name" value="FAD-binding/transporter-associated domain-like"/>
    <property type="match status" value="1"/>
</dbReference>
<evidence type="ECO:0000256" key="2">
    <source>
        <dbReference type="SAM" id="MobiDB-lite"/>
    </source>
</evidence>
<gene>
    <name evidence="4" type="ORF">DFR45_1054</name>
</gene>
<dbReference type="PANTHER" id="PTHR43762">
    <property type="entry name" value="L-GULONOLACTONE OXIDASE"/>
    <property type="match status" value="1"/>
</dbReference>
<name>A0A369AJX4_9BURK</name>
<dbReference type="InterPro" id="IPR006094">
    <property type="entry name" value="Oxid_FAD_bind_N"/>
</dbReference>
<evidence type="ECO:0000313" key="5">
    <source>
        <dbReference type="Proteomes" id="UP000252174"/>
    </source>
</evidence>
<dbReference type="InterPro" id="IPR010031">
    <property type="entry name" value="FAD_lactone_oxidase-like"/>
</dbReference>
<dbReference type="InterPro" id="IPR036318">
    <property type="entry name" value="FAD-bd_PCMH-like_sf"/>
</dbReference>
<feature type="region of interest" description="Disordered" evidence="2">
    <location>
        <begin position="1"/>
        <end position="20"/>
    </location>
</feature>
<keyword evidence="1" id="KW-0274">FAD</keyword>
<proteinExistence type="predicted"/>
<sequence>MVTQAPAAPPPTPATSTPVSAWGRLQSAPHHVVPLTQPEQVGSTLARTRPGLAHGMGRSYGDVALNPGGTLWRTTGLNHFIAFDEANGLLTCEAGVLLKDIQRTLLPRGWLLPVTPGTQLITVGGAIANDVHGKNHHVFGSFGDHVQQLCLVRTDGSTLGCGPTQNPDWFAATVGGLGLTGVITQATLQLRRVAGPWLEAETIAYTSLEEFFHLADASEADWEHTVSWIDCLAGSQDKPGGTSSSARGIFLRANPAQTTPHPTPKPPAERQRRMPFVPPVSLVNRLTLRPFNTAYYRLHQWRAGRSLVHYEPFSYPLDNLLDWNRMYGPRGFYQYQSVVPRAVGHGAVQAMLQAIRRAGEGSFLAVLKTFGKRQSVGMLSFPQPGVTLALDFPNRGARTHKLFEQLDAIVREAGGRLYMAKDARMPRELFEAGYPRLPEFLPYRDPGIRSALSRRLMGS</sequence>
<evidence type="ECO:0000259" key="3">
    <source>
        <dbReference type="PROSITE" id="PS51387"/>
    </source>
</evidence>
<feature type="region of interest" description="Disordered" evidence="2">
    <location>
        <begin position="252"/>
        <end position="272"/>
    </location>
</feature>
<dbReference type="InterPro" id="IPR016166">
    <property type="entry name" value="FAD-bd_PCMH"/>
</dbReference>
<dbReference type="PANTHER" id="PTHR43762:SF1">
    <property type="entry name" value="D-ARABINONO-1,4-LACTONE OXIDASE"/>
    <property type="match status" value="1"/>
</dbReference>
<accession>A0A369AJX4</accession>
<dbReference type="Pfam" id="PF01565">
    <property type="entry name" value="FAD_binding_4"/>
    <property type="match status" value="1"/>
</dbReference>
<evidence type="ECO:0000256" key="1">
    <source>
        <dbReference type="ARBA" id="ARBA00022827"/>
    </source>
</evidence>
<dbReference type="OrthoDB" id="143770at2"/>
<dbReference type="EMBL" id="QPJU01000005">
    <property type="protein sequence ID" value="RCX09375.1"/>
    <property type="molecule type" value="Genomic_DNA"/>
</dbReference>
<dbReference type="GO" id="GO:0016899">
    <property type="term" value="F:oxidoreductase activity, acting on the CH-OH group of donors, oxygen as acceptor"/>
    <property type="evidence" value="ECO:0007669"/>
    <property type="project" value="InterPro"/>
</dbReference>
<protein>
    <submittedName>
        <fullName evidence="4">FAD/FMN-containing dehydrogenase</fullName>
    </submittedName>
</protein>
<dbReference type="GO" id="GO:0071949">
    <property type="term" value="F:FAD binding"/>
    <property type="evidence" value="ECO:0007669"/>
    <property type="project" value="InterPro"/>
</dbReference>
<organism evidence="4 5">
    <name type="scientific">Extensimonas vulgaris</name>
    <dbReference type="NCBI Taxonomy" id="1031594"/>
    <lineage>
        <taxon>Bacteria</taxon>
        <taxon>Pseudomonadati</taxon>
        <taxon>Pseudomonadota</taxon>
        <taxon>Betaproteobacteria</taxon>
        <taxon>Burkholderiales</taxon>
        <taxon>Comamonadaceae</taxon>
        <taxon>Extensimonas</taxon>
    </lineage>
</organism>
<dbReference type="PROSITE" id="PS51387">
    <property type="entry name" value="FAD_PCMH"/>
    <property type="match status" value="1"/>
</dbReference>
<keyword evidence="1" id="KW-0285">Flavoprotein</keyword>
<dbReference type="Proteomes" id="UP000252174">
    <property type="component" value="Unassembled WGS sequence"/>
</dbReference>
<feature type="domain" description="FAD-binding PCMH-type" evidence="3">
    <location>
        <begin position="25"/>
        <end position="193"/>
    </location>
</feature>
<dbReference type="Gene3D" id="3.30.465.10">
    <property type="match status" value="1"/>
</dbReference>
<reference evidence="4 5" key="1">
    <citation type="submission" date="2018-07" db="EMBL/GenBank/DDBJ databases">
        <title>Genomic Encyclopedia of Type Strains, Phase IV (KMG-IV): sequencing the most valuable type-strain genomes for metagenomic binning, comparative biology and taxonomic classification.</title>
        <authorList>
            <person name="Goeker M."/>
        </authorList>
    </citation>
    <scope>NUCLEOTIDE SEQUENCE [LARGE SCALE GENOMIC DNA]</scope>
    <source>
        <strain evidence="4 5">DSM 100911</strain>
    </source>
</reference>
<dbReference type="RefSeq" id="WP_114483260.1">
    <property type="nucleotide sequence ID" value="NZ_QPJU01000005.1"/>
</dbReference>
<dbReference type="AlphaFoldDB" id="A0A369AJX4"/>